<keyword evidence="1" id="KW-0732">Signal</keyword>
<feature type="signal peptide" evidence="1">
    <location>
        <begin position="1"/>
        <end position="19"/>
    </location>
</feature>
<dbReference type="AlphaFoldDB" id="A0A8T0BU10"/>
<dbReference type="Proteomes" id="UP000606274">
    <property type="component" value="Unassembled WGS sequence"/>
</dbReference>
<dbReference type="OrthoDB" id="9938040at2759"/>
<accession>A0A8T0BU10</accession>
<feature type="chain" id="PRO_5035928111" evidence="1">
    <location>
        <begin position="20"/>
        <end position="196"/>
    </location>
</feature>
<sequence>MLRYVILLCLSVLLYGTKASPYKSWGKEMYPAAQDTRSHDLNESKFMLGLKEVEPVEKQDLKEVDIDPYMALRKAMKQYRQQKHDKPEEVEHLAANKQGQLYQEAEKDLDAVYHNIQGIVSHDDLKEQVVQPEITLLDKAEVMELHKESVYMSPEEDKDGLHHGDFIGQLFQVSVIEDLPEVYTEPEEDRDHLFHN</sequence>
<comment type="caution">
    <text evidence="2">The sequence shown here is derived from an EMBL/GenBank/DDBJ whole genome shotgun (WGS) entry which is preliminary data.</text>
</comment>
<keyword evidence="3" id="KW-1185">Reference proteome</keyword>
<evidence type="ECO:0000313" key="2">
    <source>
        <dbReference type="EMBL" id="KAF7710345.1"/>
    </source>
</evidence>
<gene>
    <name evidence="2" type="ORF">HF521_009217</name>
</gene>
<dbReference type="EMBL" id="JABFDY010000002">
    <property type="protein sequence ID" value="KAF7710345.1"/>
    <property type="molecule type" value="Genomic_DNA"/>
</dbReference>
<proteinExistence type="predicted"/>
<protein>
    <submittedName>
        <fullName evidence="2">Uncharacterized protein</fullName>
    </submittedName>
</protein>
<organism evidence="2 3">
    <name type="scientific">Silurus meridionalis</name>
    <name type="common">Southern catfish</name>
    <name type="synonym">Silurus soldatovi meridionalis</name>
    <dbReference type="NCBI Taxonomy" id="175797"/>
    <lineage>
        <taxon>Eukaryota</taxon>
        <taxon>Metazoa</taxon>
        <taxon>Chordata</taxon>
        <taxon>Craniata</taxon>
        <taxon>Vertebrata</taxon>
        <taxon>Euteleostomi</taxon>
        <taxon>Actinopterygii</taxon>
        <taxon>Neopterygii</taxon>
        <taxon>Teleostei</taxon>
        <taxon>Ostariophysi</taxon>
        <taxon>Siluriformes</taxon>
        <taxon>Siluridae</taxon>
        <taxon>Silurus</taxon>
    </lineage>
</organism>
<evidence type="ECO:0000256" key="1">
    <source>
        <dbReference type="SAM" id="SignalP"/>
    </source>
</evidence>
<evidence type="ECO:0000313" key="3">
    <source>
        <dbReference type="Proteomes" id="UP000606274"/>
    </source>
</evidence>
<reference evidence="2" key="1">
    <citation type="submission" date="2020-08" db="EMBL/GenBank/DDBJ databases">
        <title>Chromosome-level assembly of Southern catfish (Silurus meridionalis) provides insights into visual adaptation to the nocturnal and benthic lifestyles.</title>
        <authorList>
            <person name="Zhang Y."/>
            <person name="Wang D."/>
            <person name="Peng Z."/>
        </authorList>
    </citation>
    <scope>NUCLEOTIDE SEQUENCE</scope>
    <source>
        <strain evidence="2">SWU-2019-XX</strain>
        <tissue evidence="2">Muscle</tissue>
    </source>
</reference>
<name>A0A8T0BU10_SILME</name>